<reference evidence="6 7" key="1">
    <citation type="submission" date="2023-09" db="EMBL/GenBank/DDBJ databases">
        <title>Genomes of two closely related lineages of the louse Polyplax serrata with different host specificities.</title>
        <authorList>
            <person name="Martinu J."/>
            <person name="Tarabai H."/>
            <person name="Stefka J."/>
            <person name="Hypsa V."/>
        </authorList>
    </citation>
    <scope>NUCLEOTIDE SEQUENCE [LARGE SCALE GENOMIC DNA]</scope>
    <source>
        <strain evidence="6">98ZLc_SE</strain>
    </source>
</reference>
<feature type="domain" description="MIF4G" evidence="5">
    <location>
        <begin position="247"/>
        <end position="461"/>
    </location>
</feature>
<dbReference type="Proteomes" id="UP001359485">
    <property type="component" value="Unassembled WGS sequence"/>
</dbReference>
<dbReference type="Gene3D" id="1.25.40.180">
    <property type="match status" value="1"/>
</dbReference>
<evidence type="ECO:0000259" key="5">
    <source>
        <dbReference type="SMART" id="SM00543"/>
    </source>
</evidence>
<evidence type="ECO:0000256" key="3">
    <source>
        <dbReference type="ARBA" id="ARBA00022845"/>
    </source>
</evidence>
<evidence type="ECO:0000256" key="2">
    <source>
        <dbReference type="ARBA" id="ARBA00022490"/>
    </source>
</evidence>
<keyword evidence="3" id="KW-0810">Translation regulation</keyword>
<feature type="region of interest" description="Disordered" evidence="4">
    <location>
        <begin position="195"/>
        <end position="214"/>
    </location>
</feature>
<comment type="caution">
    <text evidence="6">The sequence shown here is derived from an EMBL/GenBank/DDBJ whole genome shotgun (WGS) entry which is preliminary data.</text>
</comment>
<dbReference type="Pfam" id="PF02854">
    <property type="entry name" value="MIF4G"/>
    <property type="match status" value="1"/>
</dbReference>
<dbReference type="InterPro" id="IPR016024">
    <property type="entry name" value="ARM-type_fold"/>
</dbReference>
<dbReference type="PANTHER" id="PTHR23254">
    <property type="entry name" value="EIF4G DOMAIN PROTEIN"/>
    <property type="match status" value="1"/>
</dbReference>
<sequence length="478" mass="54158">MKAQLLKESSYIVCNIEELRGKLRAVFTIGLNNPSPMAETQFSSDHENQKNRKSNFLLSRERSFVRPSPKYQQSQDPYMFQIQFLKDKKNKNMQLQVNSKGKPTMEIYRPPNVRMDGTPATNLVSPKLNVHAKEFTTKYSQLPPSRSSVGLLLGLEHGNYLQQSLSSGNILHEAQNPISHRVHFNLPSVGNKMDPSVLSTSPGKSTHKANDGKVKAVHESRQVRFQSNACPPGIQRSKSLGAADMKNKRVYGSHEAMDLGNFPPQIQATIFKAVEDPNQVPARLLMDLVRSIIERVLESRRYAEPAAKLCIKIIENEKKETFLETLLNNCQQWYQERNRFLKGTPNKFSAFMAFLNEMYCQLKRMQLQLKTHQEGVPPRLVLLTLLCKCCQDCVASPSVSSLNEIESLFFVLTAIGKDLEQELPKQLEIVLSRVRDAFLTAQTAPNIRKTLLQLIELSAARWQLPAPAVIYYYPGTAK</sequence>
<protein>
    <recommendedName>
        <fullName evidence="5">MIF4G domain-containing protein</fullName>
    </recommendedName>
</protein>
<dbReference type="InterPro" id="IPR003890">
    <property type="entry name" value="MIF4G-like_typ-3"/>
</dbReference>
<proteinExistence type="predicted"/>
<organism evidence="6 7">
    <name type="scientific">Polyplax serrata</name>
    <name type="common">Common mouse louse</name>
    <dbReference type="NCBI Taxonomy" id="468196"/>
    <lineage>
        <taxon>Eukaryota</taxon>
        <taxon>Metazoa</taxon>
        <taxon>Ecdysozoa</taxon>
        <taxon>Arthropoda</taxon>
        <taxon>Hexapoda</taxon>
        <taxon>Insecta</taxon>
        <taxon>Pterygota</taxon>
        <taxon>Neoptera</taxon>
        <taxon>Paraneoptera</taxon>
        <taxon>Psocodea</taxon>
        <taxon>Troctomorpha</taxon>
        <taxon>Phthiraptera</taxon>
        <taxon>Anoplura</taxon>
        <taxon>Polyplacidae</taxon>
        <taxon>Polyplax</taxon>
    </lineage>
</organism>
<keyword evidence="7" id="KW-1185">Reference proteome</keyword>
<dbReference type="SMART" id="SM00543">
    <property type="entry name" value="MIF4G"/>
    <property type="match status" value="1"/>
</dbReference>
<accession>A0ABR1BBK1</accession>
<dbReference type="PANTHER" id="PTHR23254:SF16">
    <property type="entry name" value="CBP80_20-DEPENDENT TRANSLATION INITIATION FACTOR"/>
    <property type="match status" value="1"/>
</dbReference>
<comment type="subcellular location">
    <subcellularLocation>
        <location evidence="1">Cytoplasm</location>
    </subcellularLocation>
</comment>
<dbReference type="SUPFAM" id="SSF48371">
    <property type="entry name" value="ARM repeat"/>
    <property type="match status" value="1"/>
</dbReference>
<evidence type="ECO:0000313" key="7">
    <source>
        <dbReference type="Proteomes" id="UP001359485"/>
    </source>
</evidence>
<evidence type="ECO:0000313" key="6">
    <source>
        <dbReference type="EMBL" id="KAK6637759.1"/>
    </source>
</evidence>
<gene>
    <name evidence="6" type="ORF">RUM44_008181</name>
</gene>
<dbReference type="EMBL" id="JAWJWF010000002">
    <property type="protein sequence ID" value="KAK6637759.1"/>
    <property type="molecule type" value="Genomic_DNA"/>
</dbReference>
<evidence type="ECO:0000256" key="4">
    <source>
        <dbReference type="SAM" id="MobiDB-lite"/>
    </source>
</evidence>
<keyword evidence="2" id="KW-0963">Cytoplasm</keyword>
<evidence type="ECO:0000256" key="1">
    <source>
        <dbReference type="ARBA" id="ARBA00004496"/>
    </source>
</evidence>
<feature type="region of interest" description="Disordered" evidence="4">
    <location>
        <begin position="38"/>
        <end position="59"/>
    </location>
</feature>
<name>A0ABR1BBK1_POLSC</name>
<dbReference type="InterPro" id="IPR051367">
    <property type="entry name" value="mRNA_TranslReg/HistoneTransl"/>
</dbReference>